<accession>A0A9K3NC02</accession>
<keyword evidence="1" id="KW-0812">Transmembrane</keyword>
<name>A0A9K3NC02_HELAN</name>
<evidence type="ECO:0000256" key="1">
    <source>
        <dbReference type="SAM" id="Phobius"/>
    </source>
</evidence>
<dbReference type="EMBL" id="MNCJ02000323">
    <property type="protein sequence ID" value="KAF5794240.1"/>
    <property type="molecule type" value="Genomic_DNA"/>
</dbReference>
<reference evidence="2" key="1">
    <citation type="journal article" date="2017" name="Nature">
        <title>The sunflower genome provides insights into oil metabolism, flowering and Asterid evolution.</title>
        <authorList>
            <person name="Badouin H."/>
            <person name="Gouzy J."/>
            <person name="Grassa C.J."/>
            <person name="Murat F."/>
            <person name="Staton S.E."/>
            <person name="Cottret L."/>
            <person name="Lelandais-Briere C."/>
            <person name="Owens G.L."/>
            <person name="Carrere S."/>
            <person name="Mayjonade B."/>
            <person name="Legrand L."/>
            <person name="Gill N."/>
            <person name="Kane N.C."/>
            <person name="Bowers J.E."/>
            <person name="Hubner S."/>
            <person name="Bellec A."/>
            <person name="Berard A."/>
            <person name="Berges H."/>
            <person name="Blanchet N."/>
            <person name="Boniface M.C."/>
            <person name="Brunel D."/>
            <person name="Catrice O."/>
            <person name="Chaidir N."/>
            <person name="Claudel C."/>
            <person name="Donnadieu C."/>
            <person name="Faraut T."/>
            <person name="Fievet G."/>
            <person name="Helmstetter N."/>
            <person name="King M."/>
            <person name="Knapp S.J."/>
            <person name="Lai Z."/>
            <person name="Le Paslier M.C."/>
            <person name="Lippi Y."/>
            <person name="Lorenzon L."/>
            <person name="Mandel J.R."/>
            <person name="Marage G."/>
            <person name="Marchand G."/>
            <person name="Marquand E."/>
            <person name="Bret-Mestries E."/>
            <person name="Morien E."/>
            <person name="Nambeesan S."/>
            <person name="Nguyen T."/>
            <person name="Pegot-Espagnet P."/>
            <person name="Pouilly N."/>
            <person name="Raftis F."/>
            <person name="Sallet E."/>
            <person name="Schiex T."/>
            <person name="Thomas J."/>
            <person name="Vandecasteele C."/>
            <person name="Vares D."/>
            <person name="Vear F."/>
            <person name="Vautrin S."/>
            <person name="Crespi M."/>
            <person name="Mangin B."/>
            <person name="Burke J.M."/>
            <person name="Salse J."/>
            <person name="Munos S."/>
            <person name="Vincourt P."/>
            <person name="Rieseberg L.H."/>
            <person name="Langlade N.B."/>
        </authorList>
    </citation>
    <scope>NUCLEOTIDE SEQUENCE</scope>
    <source>
        <tissue evidence="2">Leaves</tissue>
    </source>
</reference>
<dbReference type="AlphaFoldDB" id="A0A9K3NC02"/>
<keyword evidence="3" id="KW-1185">Reference proteome</keyword>
<reference evidence="2" key="2">
    <citation type="submission" date="2020-06" db="EMBL/GenBank/DDBJ databases">
        <title>Helianthus annuus Genome sequencing and assembly Release 2.</title>
        <authorList>
            <person name="Gouzy J."/>
            <person name="Langlade N."/>
            <person name="Munos S."/>
        </authorList>
    </citation>
    <scope>NUCLEOTIDE SEQUENCE</scope>
    <source>
        <tissue evidence="2">Leaves</tissue>
    </source>
</reference>
<gene>
    <name evidence="2" type="ORF">HanXRQr2_Chr08g0325891</name>
</gene>
<evidence type="ECO:0000313" key="3">
    <source>
        <dbReference type="Proteomes" id="UP000215914"/>
    </source>
</evidence>
<protein>
    <submittedName>
        <fullName evidence="2">Uncharacterized protein</fullName>
    </submittedName>
</protein>
<keyword evidence="1" id="KW-0472">Membrane</keyword>
<dbReference type="Gramene" id="mRNA:HanXRQr2_Chr08g0325891">
    <property type="protein sequence ID" value="CDS:HanXRQr2_Chr08g0325891.1"/>
    <property type="gene ID" value="HanXRQr2_Chr08g0325891"/>
</dbReference>
<evidence type="ECO:0000313" key="2">
    <source>
        <dbReference type="EMBL" id="KAF5794240.1"/>
    </source>
</evidence>
<comment type="caution">
    <text evidence="2">The sequence shown here is derived from an EMBL/GenBank/DDBJ whole genome shotgun (WGS) entry which is preliminary data.</text>
</comment>
<sequence>MNYLLFLMCIGNTMLLIIFFIKKYIFFRMVFFFEKNSEKKSSLLHFRASISWLCFQGACVAKTLVSHTTMKKPAYLQDHGL</sequence>
<dbReference type="Proteomes" id="UP000215914">
    <property type="component" value="Unassembled WGS sequence"/>
</dbReference>
<organism evidence="2 3">
    <name type="scientific">Helianthus annuus</name>
    <name type="common">Common sunflower</name>
    <dbReference type="NCBI Taxonomy" id="4232"/>
    <lineage>
        <taxon>Eukaryota</taxon>
        <taxon>Viridiplantae</taxon>
        <taxon>Streptophyta</taxon>
        <taxon>Embryophyta</taxon>
        <taxon>Tracheophyta</taxon>
        <taxon>Spermatophyta</taxon>
        <taxon>Magnoliopsida</taxon>
        <taxon>eudicotyledons</taxon>
        <taxon>Gunneridae</taxon>
        <taxon>Pentapetalae</taxon>
        <taxon>asterids</taxon>
        <taxon>campanulids</taxon>
        <taxon>Asterales</taxon>
        <taxon>Asteraceae</taxon>
        <taxon>Asteroideae</taxon>
        <taxon>Heliantheae alliance</taxon>
        <taxon>Heliantheae</taxon>
        <taxon>Helianthus</taxon>
    </lineage>
</organism>
<proteinExistence type="predicted"/>
<feature type="transmembrane region" description="Helical" evidence="1">
    <location>
        <begin position="5"/>
        <end position="26"/>
    </location>
</feature>
<keyword evidence="1" id="KW-1133">Transmembrane helix</keyword>